<organism evidence="2 3">
    <name type="scientific">Pseudomonas anguilliseptica</name>
    <dbReference type="NCBI Taxonomy" id="53406"/>
    <lineage>
        <taxon>Bacteria</taxon>
        <taxon>Pseudomonadati</taxon>
        <taxon>Pseudomonadota</taxon>
        <taxon>Gammaproteobacteria</taxon>
        <taxon>Pseudomonadales</taxon>
        <taxon>Pseudomonadaceae</taxon>
        <taxon>Pseudomonas</taxon>
    </lineage>
</organism>
<sequence>MNMLSALRDSWYFFSHNLAAIARLCLPLIVLEGLLLQQVTSLVAAESATLWRLLAGLLFYPLYSAALILFLDARSQSLQPRALDLLAASLRLWPSFALLAGLNTLAILLGASLFVLPGIWLMVKLAFAEYLLVLRGLSPMKALHDSFQLSNGYFWPMLGCILIVMLPLWLLDGWSQSNATLADNALASLLLDCASRFLQLFSSVVLFRLFMLRSAQPEVE</sequence>
<dbReference type="STRING" id="53406.SAMN05421553_2730"/>
<gene>
    <name evidence="2" type="ORF">SAMN05421553_2730</name>
</gene>
<feature type="transmembrane region" description="Helical" evidence="1">
    <location>
        <begin position="12"/>
        <end position="30"/>
    </location>
</feature>
<feature type="transmembrane region" description="Helical" evidence="1">
    <location>
        <begin position="50"/>
        <end position="71"/>
    </location>
</feature>
<evidence type="ECO:0000313" key="2">
    <source>
        <dbReference type="EMBL" id="SED47669.1"/>
    </source>
</evidence>
<keyword evidence="3" id="KW-1185">Reference proteome</keyword>
<keyword evidence="1" id="KW-1133">Transmembrane helix</keyword>
<protein>
    <submittedName>
        <fullName evidence="2">Uncharacterized protein</fullName>
    </submittedName>
</protein>
<dbReference type="AlphaFoldDB" id="A0A1H5AYV9"/>
<feature type="transmembrane region" description="Helical" evidence="1">
    <location>
        <begin position="119"/>
        <end position="137"/>
    </location>
</feature>
<evidence type="ECO:0000256" key="1">
    <source>
        <dbReference type="SAM" id="Phobius"/>
    </source>
</evidence>
<dbReference type="Pfam" id="PF06790">
    <property type="entry name" value="UPF0259"/>
    <property type="match status" value="1"/>
</dbReference>
<proteinExistence type="predicted"/>
<accession>A0A1H5AYV9</accession>
<keyword evidence="1" id="KW-0812">Transmembrane</keyword>
<dbReference type="EMBL" id="FNSC01000001">
    <property type="protein sequence ID" value="SED47669.1"/>
    <property type="molecule type" value="Genomic_DNA"/>
</dbReference>
<keyword evidence="1" id="KW-0472">Membrane</keyword>
<reference evidence="3" key="1">
    <citation type="submission" date="2016-10" db="EMBL/GenBank/DDBJ databases">
        <authorList>
            <person name="Varghese N."/>
            <person name="Submissions S."/>
        </authorList>
    </citation>
    <scope>NUCLEOTIDE SEQUENCE [LARGE SCALE GENOMIC DNA]</scope>
    <source>
        <strain evidence="3">DSM 12111</strain>
    </source>
</reference>
<evidence type="ECO:0000313" key="3">
    <source>
        <dbReference type="Proteomes" id="UP000242849"/>
    </source>
</evidence>
<name>A0A1H5AYV9_PSEAG</name>
<feature type="transmembrane region" description="Helical" evidence="1">
    <location>
        <begin position="149"/>
        <end position="169"/>
    </location>
</feature>
<dbReference type="RefSeq" id="WP_090381979.1">
    <property type="nucleotide sequence ID" value="NZ_CP156749.1"/>
</dbReference>
<dbReference type="OrthoDB" id="6196264at2"/>
<dbReference type="Proteomes" id="UP000242849">
    <property type="component" value="Unassembled WGS sequence"/>
</dbReference>
<feature type="transmembrane region" description="Helical" evidence="1">
    <location>
        <begin position="92"/>
        <end position="113"/>
    </location>
</feature>